<feature type="domain" description="EndoU" evidence="12">
    <location>
        <begin position="7"/>
        <end position="280"/>
    </location>
</feature>
<comment type="similarity">
    <text evidence="2">Belongs to the ENDOU family.</text>
</comment>
<dbReference type="PROSITE" id="PS50096">
    <property type="entry name" value="IQ"/>
    <property type="match status" value="1"/>
</dbReference>
<comment type="cofactor">
    <cofactor evidence="1">
        <name>Mn(2+)</name>
        <dbReference type="ChEBI" id="CHEBI:29035"/>
    </cofactor>
</comment>
<dbReference type="Gene3D" id="2.10.25.10">
    <property type="entry name" value="Laminin"/>
    <property type="match status" value="1"/>
</dbReference>
<evidence type="ECO:0000259" key="12">
    <source>
        <dbReference type="PROSITE" id="PS51959"/>
    </source>
</evidence>
<evidence type="ECO:0000313" key="14">
    <source>
        <dbReference type="Proteomes" id="UP000243579"/>
    </source>
</evidence>
<keyword evidence="7" id="KW-0378">Hydrolase</keyword>
<evidence type="ECO:0000256" key="8">
    <source>
        <dbReference type="ARBA" id="ARBA00022884"/>
    </source>
</evidence>
<organism evidence="13 14">
    <name type="scientific">Achlya hypogyna</name>
    <name type="common">Oomycete</name>
    <name type="synonym">Protoachlya hypogyna</name>
    <dbReference type="NCBI Taxonomy" id="1202772"/>
    <lineage>
        <taxon>Eukaryota</taxon>
        <taxon>Sar</taxon>
        <taxon>Stramenopiles</taxon>
        <taxon>Oomycota</taxon>
        <taxon>Saprolegniomycetes</taxon>
        <taxon>Saprolegniales</taxon>
        <taxon>Achlyaceae</taxon>
        <taxon>Achlya</taxon>
    </lineage>
</organism>
<reference evidence="13 14" key="1">
    <citation type="journal article" date="2014" name="Genome Biol. Evol.">
        <title>The secreted proteins of Achlya hypogyna and Thraustotheca clavata identify the ancestral oomycete secretome and reveal gene acquisitions by horizontal gene transfer.</title>
        <authorList>
            <person name="Misner I."/>
            <person name="Blouin N."/>
            <person name="Leonard G."/>
            <person name="Richards T.A."/>
            <person name="Lane C.E."/>
        </authorList>
    </citation>
    <scope>NUCLEOTIDE SEQUENCE [LARGE SCALE GENOMIC DNA]</scope>
    <source>
        <strain evidence="13 14">ATCC 48635</strain>
    </source>
</reference>
<evidence type="ECO:0000256" key="6">
    <source>
        <dbReference type="ARBA" id="ARBA00022759"/>
    </source>
</evidence>
<dbReference type="OrthoDB" id="430326at2759"/>
<feature type="region of interest" description="Disordered" evidence="11">
    <location>
        <begin position="305"/>
        <end position="362"/>
    </location>
</feature>
<dbReference type="Pfam" id="PF09412">
    <property type="entry name" value="XendoU"/>
    <property type="match status" value="1"/>
</dbReference>
<keyword evidence="9" id="KW-0464">Manganese</keyword>
<dbReference type="InterPro" id="IPR039787">
    <property type="entry name" value="ENDOU"/>
</dbReference>
<evidence type="ECO:0000256" key="9">
    <source>
        <dbReference type="ARBA" id="ARBA00023211"/>
    </source>
</evidence>
<keyword evidence="4" id="KW-0540">Nuclease</keyword>
<dbReference type="GO" id="GO:0004521">
    <property type="term" value="F:RNA endonuclease activity"/>
    <property type="evidence" value="ECO:0007669"/>
    <property type="project" value="InterPro"/>
</dbReference>
<dbReference type="GO" id="GO:0003723">
    <property type="term" value="F:RNA binding"/>
    <property type="evidence" value="ECO:0007669"/>
    <property type="project" value="UniProtKB-KW"/>
</dbReference>
<evidence type="ECO:0000256" key="1">
    <source>
        <dbReference type="ARBA" id="ARBA00001936"/>
    </source>
</evidence>
<evidence type="ECO:0000256" key="2">
    <source>
        <dbReference type="ARBA" id="ARBA00010168"/>
    </source>
</evidence>
<proteinExistence type="inferred from homology"/>
<dbReference type="InterPro" id="IPR018998">
    <property type="entry name" value="EndoU_C"/>
</dbReference>
<dbReference type="Proteomes" id="UP000243579">
    <property type="component" value="Unassembled WGS sequence"/>
</dbReference>
<dbReference type="EMBL" id="JNBR01000080">
    <property type="protein sequence ID" value="OQR98753.1"/>
    <property type="molecule type" value="Genomic_DNA"/>
</dbReference>
<dbReference type="AlphaFoldDB" id="A0A1V9ZL85"/>
<evidence type="ECO:0000256" key="10">
    <source>
        <dbReference type="ARBA" id="ARBA00023239"/>
    </source>
</evidence>
<protein>
    <recommendedName>
        <fullName evidence="12">EndoU domain-containing protein</fullName>
    </recommendedName>
</protein>
<evidence type="ECO:0000256" key="3">
    <source>
        <dbReference type="ARBA" id="ARBA00011245"/>
    </source>
</evidence>
<keyword evidence="14" id="KW-1185">Reference proteome</keyword>
<comment type="subunit">
    <text evidence="3">Monomer.</text>
</comment>
<evidence type="ECO:0000256" key="4">
    <source>
        <dbReference type="ARBA" id="ARBA00022722"/>
    </source>
</evidence>
<keyword evidence="10" id="KW-0456">Lyase</keyword>
<dbReference type="PANTHER" id="PTHR12439:SF11">
    <property type="entry name" value="URIDYLATE-SPECIFIC ENDORIBONUCLEASE"/>
    <property type="match status" value="1"/>
</dbReference>
<keyword evidence="5" id="KW-0479">Metal-binding</keyword>
<keyword evidence="6" id="KW-0255">Endonuclease</keyword>
<gene>
    <name evidence="13" type="ORF">ACHHYP_08142</name>
</gene>
<dbReference type="InterPro" id="IPR037227">
    <property type="entry name" value="EndoU-like"/>
</dbReference>
<dbReference type="PANTHER" id="PTHR12439">
    <property type="entry name" value="PLACENTAL PROTEIN 11-RELATED"/>
    <property type="match status" value="1"/>
</dbReference>
<name>A0A1V9ZL85_ACHHY</name>
<evidence type="ECO:0000313" key="13">
    <source>
        <dbReference type="EMBL" id="OQR98753.1"/>
    </source>
</evidence>
<dbReference type="CDD" id="cd21159">
    <property type="entry name" value="XendoU"/>
    <property type="match status" value="1"/>
</dbReference>
<feature type="compositionally biased region" description="Low complexity" evidence="11">
    <location>
        <begin position="331"/>
        <end position="341"/>
    </location>
</feature>
<dbReference type="GO" id="GO:0046872">
    <property type="term" value="F:metal ion binding"/>
    <property type="evidence" value="ECO:0007669"/>
    <property type="project" value="UniProtKB-KW"/>
</dbReference>
<dbReference type="GO" id="GO:0016787">
    <property type="term" value="F:hydrolase activity"/>
    <property type="evidence" value="ECO:0007669"/>
    <property type="project" value="UniProtKB-KW"/>
</dbReference>
<dbReference type="GO" id="GO:0016829">
    <property type="term" value="F:lyase activity"/>
    <property type="evidence" value="ECO:0007669"/>
    <property type="project" value="UniProtKB-KW"/>
</dbReference>
<evidence type="ECO:0000256" key="7">
    <source>
        <dbReference type="ARBA" id="ARBA00022801"/>
    </source>
</evidence>
<dbReference type="PROSITE" id="PS51959">
    <property type="entry name" value="ENDOU"/>
    <property type="match status" value="1"/>
</dbReference>
<comment type="caution">
    <text evidence="13">The sequence shown here is derived from an EMBL/GenBank/DDBJ whole genome shotgun (WGS) entry which is preliminary data.</text>
</comment>
<dbReference type="SUPFAM" id="SSF142877">
    <property type="entry name" value="EndoU-like"/>
    <property type="match status" value="1"/>
</dbReference>
<sequence length="815" mass="85464">MNPTPSELKSLSAACTKLWNLDDNRLVPNEDYEINLQQGKSPYQQGDMAPDNLFKFVDPKVFQKKTFKLFMDLLDNYEHETGVAETVTREELRENELFINAICETRVMKYAHAWLQGNNKFRGDMTAFKRKLHEMWFGLYRREVANDSSGFEHVFIGEVKDHQVTGFHNWIQMYLEEKAGRLDYRGYIKPKQRGRSVMEPHECEQLITLQFAWENEIKPVSTSLIGVSPEFEMALYTMCFLNGAEANEVDLGPYKVIVKCFSIGRGEHAKIGSSFPEACPLTEEQAASKIQAIFRGKVTREKVAAPSASTGKAWGNNAPTPAGGAWRPKTAAGAPAWGAAPSNQSTNDTPAATGAWGQNAPAPAAPRPAAFAHMVQAAITGITVALQSTVSGAVTLADVALTTTVVIPVGGQLKVAFPAGFSIAPTTLTSTVGISGSSGVAKAGTTLVLTVAASSVAAGTVSFTVDGITNPGVSTTGTFTVTTFDTALTLLETGSGGGGMAITAAAALTATLTLSNLTASVTGTCSVSVTTLVALPVGASITVAFPARFGVAPTILSAVSGFIPTATTTALTYASNVVAITLGAFALPAGTYGFSFNGITNPGSSCNAFYPEICNTKWESYVVSTVDSAFDPIQTITLPGSAFIKSQLYFGRVRSLVKTPNTVTTATVLFNTLLAVPAGGKITVTFPTGYVLSAAGVVSQWINLSGGSTVSITGLTATVTVPTTVPPTLGLGFVLTQVTTPPLNTVGYYSISTTDSYGAAIEEATNIGGVGCYFLNQCSGHGTCTLMSSVCICQTGWGGPSDIPGGGAPDCSLRT</sequence>
<evidence type="ECO:0000256" key="11">
    <source>
        <dbReference type="SAM" id="MobiDB-lite"/>
    </source>
</evidence>
<accession>A0A1V9ZL85</accession>
<keyword evidence="8" id="KW-0694">RNA-binding</keyword>
<evidence type="ECO:0000256" key="5">
    <source>
        <dbReference type="ARBA" id="ARBA00022723"/>
    </source>
</evidence>